<sequence>MAKSKRRRNIKTNLIYTPTGTTTLPRPVSKSRSAMGKERSIMLESRREYLRTLPAATRAVANMLVVEHGAAPDEGIAPGYTAPWDDDMEWEDTQDDMPDISHEGSEYQDMYEHMLDLRRTSKRYSRIDVRTRRDRLRALQHNWDEQMPHLVNAYLQWKHGHTLPPDGLGEHTIFHITAIYSHRRDDKLSVPQLPNELANVALIRQGLLGCSPVVPSVALSLDTLELYHRLRRRHAQLSIQPMVRALCDLHDVTYSSVLREQFSIAFDVYLAILRRVKTAVDEALGHDSPEWRAKNACEVELHPARLLAMDGNNSAKRIAKAGTEDERTFKSDYFLSRDHVDQFKDEVKHRSSPPKPMVEDVDEDEEEDQDAPWLSEDGPGDASDGQARPTPCTQRWKASAAEHEKRALDVYETTGIFVCACRHGLIQKACEMIRSGELAKYPLAIVDWILDVHHDQCGCGYDIGCAFNETANNSAKVGPKLYNHPLYILGYGIEDLEGMERVFSSSNTVARCIRYASLFHYLQFLDLHFSQWDEDRYSELSRFLYNNYRQCLTIIKNYSVEVAHLKSTLGIDDSTIESWLQDERDFLKNLKDEPEDRVLECAYVQALIDRERAEQKLGTARDAFVSTSAGRAVDTQQDIRMTRRLERARRAAQEAAYAAIEAVNDLEAKLDIEHRWSPHDAKYQDILQFMRNRDFHRALEKALKARGKAIRSALSKYNSLAVQMQPPAPTLDWKDVVNYTFISEFDLLRHSHTSGNVTQRPWTVPYNREVAAKYWKIRGAYDEITRLNVEIPRLHTHIVLQRAAFKSAIQQTLETDPVLAAELRVRYRKYSRINFVHLRRIQAIARLPGFSGSWTVGTPADPRLAELIKTYRDDVAECTGTPECDDDVGEDDGSDDEAMVKLTELLEDFAVAG</sequence>
<proteinExistence type="predicted"/>
<dbReference type="EMBL" id="KB445804">
    <property type="protein sequence ID" value="EMD33917.1"/>
    <property type="molecule type" value="Genomic_DNA"/>
</dbReference>
<dbReference type="HOGENOM" id="CLU_013084_2_0_1"/>
<evidence type="ECO:0000313" key="2">
    <source>
        <dbReference type="EMBL" id="EMD33917.1"/>
    </source>
</evidence>
<feature type="region of interest" description="Disordered" evidence="1">
    <location>
        <begin position="344"/>
        <end position="395"/>
    </location>
</feature>
<feature type="compositionally biased region" description="Acidic residues" evidence="1">
    <location>
        <begin position="359"/>
        <end position="370"/>
    </location>
</feature>
<gene>
    <name evidence="2" type="ORF">CERSUDRAFT_97846</name>
</gene>
<evidence type="ECO:0000256" key="1">
    <source>
        <dbReference type="SAM" id="MobiDB-lite"/>
    </source>
</evidence>
<name>M2R6P9_CERS8</name>
<dbReference type="PANTHER" id="PTHR33096:SF1">
    <property type="entry name" value="CXC1-LIKE CYSTEINE CLUSTER ASSOCIATED WITH KDZ TRANSPOSASES DOMAIN-CONTAINING PROTEIN"/>
    <property type="match status" value="1"/>
</dbReference>
<evidence type="ECO:0000313" key="3">
    <source>
        <dbReference type="Proteomes" id="UP000016930"/>
    </source>
</evidence>
<protein>
    <recommendedName>
        <fullName evidence="4">CxC1-like cysteine cluster associated with KDZ transposases domain-containing protein</fullName>
    </recommendedName>
</protein>
<organism evidence="2 3">
    <name type="scientific">Ceriporiopsis subvermispora (strain B)</name>
    <name type="common">White-rot fungus</name>
    <name type="synonym">Gelatoporia subvermispora</name>
    <dbReference type="NCBI Taxonomy" id="914234"/>
    <lineage>
        <taxon>Eukaryota</taxon>
        <taxon>Fungi</taxon>
        <taxon>Dikarya</taxon>
        <taxon>Basidiomycota</taxon>
        <taxon>Agaricomycotina</taxon>
        <taxon>Agaricomycetes</taxon>
        <taxon>Polyporales</taxon>
        <taxon>Gelatoporiaceae</taxon>
        <taxon>Gelatoporia</taxon>
    </lineage>
</organism>
<feature type="region of interest" description="Disordered" evidence="1">
    <location>
        <begin position="17"/>
        <end position="38"/>
    </location>
</feature>
<dbReference type="AlphaFoldDB" id="M2R6P9"/>
<dbReference type="OrthoDB" id="3251205at2759"/>
<reference evidence="2 3" key="1">
    <citation type="journal article" date="2012" name="Proc. Natl. Acad. Sci. U.S.A.">
        <title>Comparative genomics of Ceriporiopsis subvermispora and Phanerochaete chrysosporium provide insight into selective ligninolysis.</title>
        <authorList>
            <person name="Fernandez-Fueyo E."/>
            <person name="Ruiz-Duenas F.J."/>
            <person name="Ferreira P."/>
            <person name="Floudas D."/>
            <person name="Hibbett D.S."/>
            <person name="Canessa P."/>
            <person name="Larrondo L.F."/>
            <person name="James T.Y."/>
            <person name="Seelenfreund D."/>
            <person name="Lobos S."/>
            <person name="Polanco R."/>
            <person name="Tello M."/>
            <person name="Honda Y."/>
            <person name="Watanabe T."/>
            <person name="Watanabe T."/>
            <person name="Ryu J.S."/>
            <person name="Kubicek C.P."/>
            <person name="Schmoll M."/>
            <person name="Gaskell J."/>
            <person name="Hammel K.E."/>
            <person name="St John F.J."/>
            <person name="Vanden Wymelenberg A."/>
            <person name="Sabat G."/>
            <person name="Splinter BonDurant S."/>
            <person name="Syed K."/>
            <person name="Yadav J.S."/>
            <person name="Doddapaneni H."/>
            <person name="Subramanian V."/>
            <person name="Lavin J.L."/>
            <person name="Oguiza J.A."/>
            <person name="Perez G."/>
            <person name="Pisabarro A.G."/>
            <person name="Ramirez L."/>
            <person name="Santoyo F."/>
            <person name="Master E."/>
            <person name="Coutinho P.M."/>
            <person name="Henrissat B."/>
            <person name="Lombard V."/>
            <person name="Magnuson J.K."/>
            <person name="Kuees U."/>
            <person name="Hori C."/>
            <person name="Igarashi K."/>
            <person name="Samejima M."/>
            <person name="Held B.W."/>
            <person name="Barry K.W."/>
            <person name="LaButti K.M."/>
            <person name="Lapidus A."/>
            <person name="Lindquist E.A."/>
            <person name="Lucas S.M."/>
            <person name="Riley R."/>
            <person name="Salamov A.A."/>
            <person name="Hoffmeister D."/>
            <person name="Schwenk D."/>
            <person name="Hadar Y."/>
            <person name="Yarden O."/>
            <person name="de Vries R.P."/>
            <person name="Wiebenga A."/>
            <person name="Stenlid J."/>
            <person name="Eastwood D."/>
            <person name="Grigoriev I.V."/>
            <person name="Berka R.M."/>
            <person name="Blanchette R.A."/>
            <person name="Kersten P."/>
            <person name="Martinez A.T."/>
            <person name="Vicuna R."/>
            <person name="Cullen D."/>
        </authorList>
    </citation>
    <scope>NUCLEOTIDE SEQUENCE [LARGE SCALE GENOMIC DNA]</scope>
    <source>
        <strain evidence="2 3">B</strain>
    </source>
</reference>
<dbReference type="PANTHER" id="PTHR33096">
    <property type="entry name" value="CXC2 DOMAIN-CONTAINING PROTEIN"/>
    <property type="match status" value="1"/>
</dbReference>
<dbReference type="InterPro" id="IPR040521">
    <property type="entry name" value="KDZ"/>
</dbReference>
<dbReference type="Pfam" id="PF18758">
    <property type="entry name" value="KDZ"/>
    <property type="match status" value="2"/>
</dbReference>
<keyword evidence="3" id="KW-1185">Reference proteome</keyword>
<accession>M2R6P9</accession>
<dbReference type="Proteomes" id="UP000016930">
    <property type="component" value="Unassembled WGS sequence"/>
</dbReference>
<evidence type="ECO:0008006" key="4">
    <source>
        <dbReference type="Google" id="ProtNLM"/>
    </source>
</evidence>
<dbReference type="STRING" id="914234.M2R6P9"/>